<dbReference type="PROSITE" id="PS50280">
    <property type="entry name" value="SET"/>
    <property type="match status" value="1"/>
</dbReference>
<dbReference type="InterPro" id="IPR001214">
    <property type="entry name" value="SET_dom"/>
</dbReference>
<comment type="subcellular location">
    <subcellularLocation>
        <location evidence="1">Nucleus</location>
    </subcellularLocation>
</comment>
<organism evidence="14 15">
    <name type="scientific">Hemibagrus guttatus</name>
    <dbReference type="NCBI Taxonomy" id="175788"/>
    <lineage>
        <taxon>Eukaryota</taxon>
        <taxon>Metazoa</taxon>
        <taxon>Chordata</taxon>
        <taxon>Craniata</taxon>
        <taxon>Vertebrata</taxon>
        <taxon>Euteleostomi</taxon>
        <taxon>Actinopterygii</taxon>
        <taxon>Neopterygii</taxon>
        <taxon>Teleostei</taxon>
        <taxon>Ostariophysi</taxon>
        <taxon>Siluriformes</taxon>
        <taxon>Bagridae</taxon>
        <taxon>Hemibagrus</taxon>
    </lineage>
</organism>
<dbReference type="GO" id="GO:0042054">
    <property type="term" value="F:histone methyltransferase activity"/>
    <property type="evidence" value="ECO:0007669"/>
    <property type="project" value="InterPro"/>
</dbReference>
<keyword evidence="11" id="KW-0539">Nucleus</keyword>
<evidence type="ECO:0000256" key="12">
    <source>
        <dbReference type="SAM" id="MobiDB-lite"/>
    </source>
</evidence>
<evidence type="ECO:0000256" key="1">
    <source>
        <dbReference type="ARBA" id="ARBA00004123"/>
    </source>
</evidence>
<dbReference type="PANTHER" id="PTHR16515:SF49">
    <property type="entry name" value="GASTRULA ZINC FINGER PROTEIN XLCGF49.1-LIKE-RELATED"/>
    <property type="match status" value="1"/>
</dbReference>
<reference evidence="14" key="1">
    <citation type="submission" date="2023-06" db="EMBL/GenBank/DDBJ databases">
        <title>Male Hemibagrus guttatus genome.</title>
        <authorList>
            <person name="Bian C."/>
        </authorList>
    </citation>
    <scope>NUCLEOTIDE SEQUENCE</scope>
    <source>
        <strain evidence="14">Male_cb2023</strain>
        <tissue evidence="14">Muscle</tissue>
    </source>
</reference>
<dbReference type="EMBL" id="JAUCMX010000010">
    <property type="protein sequence ID" value="KAK3533907.1"/>
    <property type="molecule type" value="Genomic_DNA"/>
</dbReference>
<accession>A0AAE0QVQ0</accession>
<evidence type="ECO:0000256" key="2">
    <source>
        <dbReference type="ARBA" id="ARBA00022603"/>
    </source>
</evidence>
<dbReference type="SUPFAM" id="SSF82199">
    <property type="entry name" value="SET domain"/>
    <property type="match status" value="1"/>
</dbReference>
<keyword evidence="7" id="KW-0863">Zinc-finger</keyword>
<dbReference type="GO" id="GO:0010468">
    <property type="term" value="P:regulation of gene expression"/>
    <property type="evidence" value="ECO:0007669"/>
    <property type="project" value="TreeGrafter"/>
</dbReference>
<keyword evidence="15" id="KW-1185">Reference proteome</keyword>
<feature type="compositionally biased region" description="Polar residues" evidence="12">
    <location>
        <begin position="69"/>
        <end position="81"/>
    </location>
</feature>
<keyword evidence="10" id="KW-0804">Transcription</keyword>
<evidence type="ECO:0000256" key="11">
    <source>
        <dbReference type="ARBA" id="ARBA00023242"/>
    </source>
</evidence>
<evidence type="ECO:0000256" key="8">
    <source>
        <dbReference type="ARBA" id="ARBA00022833"/>
    </source>
</evidence>
<keyword evidence="5" id="KW-0479">Metal-binding</keyword>
<dbReference type="Pfam" id="PF21549">
    <property type="entry name" value="PRDM2_PR"/>
    <property type="match status" value="1"/>
</dbReference>
<dbReference type="Gene3D" id="2.170.270.10">
    <property type="entry name" value="SET domain"/>
    <property type="match status" value="1"/>
</dbReference>
<evidence type="ECO:0000256" key="3">
    <source>
        <dbReference type="ARBA" id="ARBA00022679"/>
    </source>
</evidence>
<dbReference type="CDD" id="cd19193">
    <property type="entry name" value="PR-SET_PRDM7_9"/>
    <property type="match status" value="1"/>
</dbReference>
<keyword evidence="2" id="KW-0489">Methyltransferase</keyword>
<evidence type="ECO:0000256" key="9">
    <source>
        <dbReference type="ARBA" id="ARBA00023015"/>
    </source>
</evidence>
<keyword evidence="4" id="KW-0949">S-adenosyl-L-methionine</keyword>
<name>A0AAE0QVQ0_9TELE</name>
<feature type="non-terminal residue" evidence="14">
    <location>
        <position position="1"/>
    </location>
</feature>
<proteinExistence type="predicted"/>
<evidence type="ECO:0000259" key="13">
    <source>
        <dbReference type="PROSITE" id="PS50280"/>
    </source>
</evidence>
<evidence type="ECO:0000313" key="14">
    <source>
        <dbReference type="EMBL" id="KAK3533907.1"/>
    </source>
</evidence>
<protein>
    <recommendedName>
        <fullName evidence="13">SET domain-containing protein</fullName>
    </recommendedName>
</protein>
<evidence type="ECO:0000256" key="5">
    <source>
        <dbReference type="ARBA" id="ARBA00022723"/>
    </source>
</evidence>
<evidence type="ECO:0000256" key="4">
    <source>
        <dbReference type="ARBA" id="ARBA00022691"/>
    </source>
</evidence>
<sequence length="372" mass="41946">MEVGLCSVRETPHTPVAHHLQLSENVHTKDFLTSAEGIAIITVDHQDRDFLKNPLKQEESEDEGFPYEGTSNSVSRVTPSDQLDEGFQMQELKKEEPEDDEYLYCEDCSLFFINKCEVHGPAVFIPDTRVPLGVPYRAKQTLPPGLVVQESSIPDAGLGVFNMGETVPVGVYFGPYQGDLVDCDEAMNSGYSWVVYRGDQCEQYIDGRREIHANWMRFVNCSCDNEQKNLVAFQYHGGIFYRSCRPIRPGQELLVWYTKEYAKNLSIAFGYIWKKKCSASVDSSRAQCVRFSPPAVIHGYKQIRIHNDNSDKLEKVDVIDTISDGAGKMGKRKDLSEFDKGKIVMARRLDQGISKTAALVECSWSAVASIYH</sequence>
<keyword evidence="9" id="KW-0805">Transcription regulation</keyword>
<evidence type="ECO:0000313" key="15">
    <source>
        <dbReference type="Proteomes" id="UP001274896"/>
    </source>
</evidence>
<evidence type="ECO:0000256" key="10">
    <source>
        <dbReference type="ARBA" id="ARBA00023163"/>
    </source>
</evidence>
<dbReference type="Proteomes" id="UP001274896">
    <property type="component" value="Unassembled WGS sequence"/>
</dbReference>
<feature type="domain" description="SET" evidence="13">
    <location>
        <begin position="144"/>
        <end position="258"/>
    </location>
</feature>
<dbReference type="InterPro" id="IPR044417">
    <property type="entry name" value="PRDM7_9_PR-SET"/>
</dbReference>
<evidence type="ECO:0000256" key="7">
    <source>
        <dbReference type="ARBA" id="ARBA00022771"/>
    </source>
</evidence>
<dbReference type="GO" id="GO:0005634">
    <property type="term" value="C:nucleus"/>
    <property type="evidence" value="ECO:0007669"/>
    <property type="project" value="UniProtKB-SubCell"/>
</dbReference>
<dbReference type="AlphaFoldDB" id="A0AAE0QVQ0"/>
<dbReference type="SMART" id="SM00317">
    <property type="entry name" value="SET"/>
    <property type="match status" value="1"/>
</dbReference>
<feature type="region of interest" description="Disordered" evidence="12">
    <location>
        <begin position="55"/>
        <end position="81"/>
    </location>
</feature>
<dbReference type="GO" id="GO:0008270">
    <property type="term" value="F:zinc ion binding"/>
    <property type="evidence" value="ECO:0007669"/>
    <property type="project" value="UniProtKB-KW"/>
</dbReference>
<comment type="caution">
    <text evidence="14">The sequence shown here is derived from an EMBL/GenBank/DDBJ whole genome shotgun (WGS) entry which is preliminary data.</text>
</comment>
<dbReference type="InterPro" id="IPR050331">
    <property type="entry name" value="Zinc_finger"/>
</dbReference>
<dbReference type="InterPro" id="IPR046341">
    <property type="entry name" value="SET_dom_sf"/>
</dbReference>
<evidence type="ECO:0000256" key="6">
    <source>
        <dbReference type="ARBA" id="ARBA00022737"/>
    </source>
</evidence>
<keyword evidence="3" id="KW-0808">Transferase</keyword>
<keyword evidence="8" id="KW-0862">Zinc</keyword>
<keyword evidence="6" id="KW-0677">Repeat</keyword>
<dbReference type="PANTHER" id="PTHR16515">
    <property type="entry name" value="PR DOMAIN ZINC FINGER PROTEIN"/>
    <property type="match status" value="1"/>
</dbReference>
<gene>
    <name evidence="14" type="ORF">QTP70_034893</name>
</gene>
<dbReference type="GO" id="GO:0032259">
    <property type="term" value="P:methylation"/>
    <property type="evidence" value="ECO:0007669"/>
    <property type="project" value="UniProtKB-KW"/>
</dbReference>